<comment type="caution">
    <text evidence="1">The sequence shown here is derived from an EMBL/GenBank/DDBJ whole genome shotgun (WGS) entry which is preliminary data.</text>
</comment>
<evidence type="ECO:0000313" key="2">
    <source>
        <dbReference type="Proteomes" id="UP000824037"/>
    </source>
</evidence>
<feature type="non-terminal residue" evidence="1">
    <location>
        <position position="1"/>
    </location>
</feature>
<dbReference type="AlphaFoldDB" id="A0A9D2EBJ7"/>
<name>A0A9D2EBJ7_9MICO</name>
<accession>A0A9D2EBJ7</accession>
<evidence type="ECO:0000313" key="1">
    <source>
        <dbReference type="EMBL" id="HIZ34362.1"/>
    </source>
</evidence>
<dbReference type="Gene3D" id="3.40.190.10">
    <property type="entry name" value="Periplasmic binding protein-like II"/>
    <property type="match status" value="2"/>
</dbReference>
<reference evidence="1" key="1">
    <citation type="journal article" date="2021" name="PeerJ">
        <title>Extensive microbial diversity within the chicken gut microbiome revealed by metagenomics and culture.</title>
        <authorList>
            <person name="Gilroy R."/>
            <person name="Ravi A."/>
            <person name="Getino M."/>
            <person name="Pursley I."/>
            <person name="Horton D.L."/>
            <person name="Alikhan N.F."/>
            <person name="Baker D."/>
            <person name="Gharbi K."/>
            <person name="Hall N."/>
            <person name="Watson M."/>
            <person name="Adriaenssens E.M."/>
            <person name="Foster-Nyarko E."/>
            <person name="Jarju S."/>
            <person name="Secka A."/>
            <person name="Antonio M."/>
            <person name="Oren A."/>
            <person name="Chaudhuri R.R."/>
            <person name="La Ragione R."/>
            <person name="Hildebrand F."/>
            <person name="Pallen M.J."/>
        </authorList>
    </citation>
    <scope>NUCLEOTIDE SEQUENCE</scope>
    <source>
        <strain evidence="1">ChiGjej4B4-7305</strain>
    </source>
</reference>
<organism evidence="1 2">
    <name type="scientific">Candidatus Ruania gallistercoris</name>
    <dbReference type="NCBI Taxonomy" id="2838746"/>
    <lineage>
        <taxon>Bacteria</taxon>
        <taxon>Bacillati</taxon>
        <taxon>Actinomycetota</taxon>
        <taxon>Actinomycetes</taxon>
        <taxon>Micrococcales</taxon>
        <taxon>Ruaniaceae</taxon>
        <taxon>Ruania</taxon>
    </lineage>
</organism>
<reference evidence="1" key="2">
    <citation type="submission" date="2021-04" db="EMBL/GenBank/DDBJ databases">
        <authorList>
            <person name="Gilroy R."/>
        </authorList>
    </citation>
    <scope>NUCLEOTIDE SEQUENCE</scope>
    <source>
        <strain evidence="1">ChiGjej4B4-7305</strain>
    </source>
</reference>
<dbReference type="Proteomes" id="UP000824037">
    <property type="component" value="Unassembled WGS sequence"/>
</dbReference>
<protein>
    <submittedName>
        <fullName evidence="1">Extracellular solute-binding protein</fullName>
    </submittedName>
</protein>
<dbReference type="EMBL" id="DXBY01000023">
    <property type="protein sequence ID" value="HIZ34362.1"/>
    <property type="molecule type" value="Genomic_DNA"/>
</dbReference>
<sequence length="153" mass="16537">DFELGAAFMPGEVNQPPLVPTGGSGFSLVRTESQERQDATAQLLKFLGSPEMSGWWHINSGYVPIVEAARDEPEVVALHEEDPNFTVALQQLENAQTVAPVNWFQSGVTALSQAFSSITGDNGDIQAAMDTLRGEYEGVIEDNREDLEALGIS</sequence>
<proteinExistence type="predicted"/>
<dbReference type="SUPFAM" id="SSF53850">
    <property type="entry name" value="Periplasmic binding protein-like II"/>
    <property type="match status" value="1"/>
</dbReference>
<gene>
    <name evidence="1" type="ORF">H9815_01185</name>
</gene>